<sequence length="165" mass="18059">MIESDAFVQALQDMGVDFFTGVPDSILGGIIAELMVRRLYTPAVREDEAVGMAAGAYMAGKVPAVLMQNSGLGTSLNTLISLNMIYRQPCILIVSWRGQGGKDAPEHLVMGEVMPQFLDIMKIPHRTLTEKTAVEDFKWVAETFMKQRIPVALVITKGVVKGLHP</sequence>
<dbReference type="CDD" id="cd07035">
    <property type="entry name" value="TPP_PYR_POX_like"/>
    <property type="match status" value="1"/>
</dbReference>
<dbReference type="Proteomes" id="UP000248168">
    <property type="component" value="Unassembled WGS sequence"/>
</dbReference>
<keyword evidence="1" id="KW-0210">Decarboxylase</keyword>
<name>A0A330L3A0_9BACT</name>
<dbReference type="PANTHER" id="PTHR42818">
    <property type="entry name" value="SULFOPYRUVATE DECARBOXYLASE SUBUNIT ALPHA"/>
    <property type="match status" value="1"/>
</dbReference>
<dbReference type="Gene3D" id="3.40.50.970">
    <property type="match status" value="1"/>
</dbReference>
<dbReference type="OrthoDB" id="9785953at2"/>
<dbReference type="PANTHER" id="PTHR42818:SF1">
    <property type="entry name" value="SULFOPYRUVATE DECARBOXYLASE"/>
    <property type="match status" value="1"/>
</dbReference>
<dbReference type="Pfam" id="PF02776">
    <property type="entry name" value="TPP_enzyme_N"/>
    <property type="match status" value="1"/>
</dbReference>
<evidence type="ECO:0000313" key="5">
    <source>
        <dbReference type="Proteomes" id="UP000248168"/>
    </source>
</evidence>
<dbReference type="InterPro" id="IPR029061">
    <property type="entry name" value="THDP-binding"/>
</dbReference>
<dbReference type="RefSeq" id="WP_121988166.1">
    <property type="nucleotide sequence ID" value="NZ_OUNR01000001.1"/>
</dbReference>
<evidence type="ECO:0000256" key="1">
    <source>
        <dbReference type="ARBA" id="ARBA00022793"/>
    </source>
</evidence>
<evidence type="ECO:0000259" key="3">
    <source>
        <dbReference type="Pfam" id="PF02776"/>
    </source>
</evidence>
<evidence type="ECO:0000313" key="4">
    <source>
        <dbReference type="EMBL" id="SPP63669.1"/>
    </source>
</evidence>
<dbReference type="EC" id="4.1.1.79" evidence="4"/>
<evidence type="ECO:0000256" key="2">
    <source>
        <dbReference type="ARBA" id="ARBA00023239"/>
    </source>
</evidence>
<dbReference type="GO" id="GO:0030976">
    <property type="term" value="F:thiamine pyrophosphate binding"/>
    <property type="evidence" value="ECO:0007669"/>
    <property type="project" value="InterPro"/>
</dbReference>
<keyword evidence="4" id="KW-0670">Pyruvate</keyword>
<proteinExistence type="predicted"/>
<keyword evidence="2 4" id="KW-0456">Lyase</keyword>
<protein>
    <submittedName>
        <fullName evidence="4">Sulfopyruvate decarboxylase, alpha subunit</fullName>
        <ecNumber evidence="4">4.1.1.79</ecNumber>
    </submittedName>
</protein>
<dbReference type="AlphaFoldDB" id="A0A330L3A0"/>
<gene>
    <name evidence="4" type="primary">comD</name>
    <name evidence="4" type="ORF">NITLEN_10755</name>
</gene>
<keyword evidence="5" id="KW-1185">Reference proteome</keyword>
<dbReference type="InParanoid" id="A0A330L3A0"/>
<organism evidence="4 5">
    <name type="scientific">Nitrospira lenta</name>
    <dbReference type="NCBI Taxonomy" id="1436998"/>
    <lineage>
        <taxon>Bacteria</taxon>
        <taxon>Pseudomonadati</taxon>
        <taxon>Nitrospirota</taxon>
        <taxon>Nitrospiria</taxon>
        <taxon>Nitrospirales</taxon>
        <taxon>Nitrospiraceae</taxon>
        <taxon>Nitrospira</taxon>
    </lineage>
</organism>
<dbReference type="SUPFAM" id="SSF52518">
    <property type="entry name" value="Thiamin diphosphate-binding fold (THDP-binding)"/>
    <property type="match status" value="1"/>
</dbReference>
<accession>A0A330L3A0</accession>
<dbReference type="InterPro" id="IPR012001">
    <property type="entry name" value="Thiamin_PyroP_enz_TPP-bd_dom"/>
</dbReference>
<dbReference type="InterPro" id="IPR051818">
    <property type="entry name" value="TPP_dependent_decarboxylase"/>
</dbReference>
<feature type="domain" description="Thiamine pyrophosphate enzyme N-terminal TPP-binding" evidence="3">
    <location>
        <begin position="4"/>
        <end position="103"/>
    </location>
</feature>
<dbReference type="GO" id="GO:0050545">
    <property type="term" value="F:sulfopyruvate decarboxylase activity"/>
    <property type="evidence" value="ECO:0007669"/>
    <property type="project" value="UniProtKB-EC"/>
</dbReference>
<reference evidence="5" key="1">
    <citation type="submission" date="2018-04" db="EMBL/GenBank/DDBJ databases">
        <authorList>
            <person name="Lucker S."/>
            <person name="Sakoula D."/>
        </authorList>
    </citation>
    <scope>NUCLEOTIDE SEQUENCE [LARGE SCALE GENOMIC DNA]</scope>
</reference>
<dbReference type="EMBL" id="OUNR01000001">
    <property type="protein sequence ID" value="SPP63669.1"/>
    <property type="molecule type" value="Genomic_DNA"/>
</dbReference>